<keyword evidence="2" id="KW-1185">Reference proteome</keyword>
<accession>A0A3M7S3P5</accession>
<protein>
    <submittedName>
        <fullName evidence="1">Uncharacterized protein</fullName>
    </submittedName>
</protein>
<gene>
    <name evidence="1" type="ORF">BpHYR1_027643</name>
</gene>
<dbReference type="EMBL" id="REGN01002105">
    <property type="protein sequence ID" value="RNA30279.1"/>
    <property type="molecule type" value="Genomic_DNA"/>
</dbReference>
<evidence type="ECO:0000313" key="1">
    <source>
        <dbReference type="EMBL" id="RNA30279.1"/>
    </source>
</evidence>
<sequence length="228" mass="26747">MSCFELHKILLILAFLIKDIFWNLMSQKIQTYFISRFGVWQAFKLFNNLLTDSVRIKEDSAFFLANLKLFLDTIFGKSDSVMSAVSRRRAHAGSFSHWFTFIASCVAYSAHFVVFDDAFESVDCRIDFNIKRTIRKFSFIKCLVHRIASQFFVFIQLTCFLLKFGKRPGTQNNMVLAYKELEKVNLKKDSSTIVRNSSKDSRRFFDILSRLATHNLNSHLHHFIFNLY</sequence>
<organism evidence="1 2">
    <name type="scientific">Brachionus plicatilis</name>
    <name type="common">Marine rotifer</name>
    <name type="synonym">Brachionus muelleri</name>
    <dbReference type="NCBI Taxonomy" id="10195"/>
    <lineage>
        <taxon>Eukaryota</taxon>
        <taxon>Metazoa</taxon>
        <taxon>Spiralia</taxon>
        <taxon>Gnathifera</taxon>
        <taxon>Rotifera</taxon>
        <taxon>Eurotatoria</taxon>
        <taxon>Monogononta</taxon>
        <taxon>Pseudotrocha</taxon>
        <taxon>Ploima</taxon>
        <taxon>Brachionidae</taxon>
        <taxon>Brachionus</taxon>
    </lineage>
</organism>
<reference evidence="1 2" key="1">
    <citation type="journal article" date="2018" name="Sci. Rep.">
        <title>Genomic signatures of local adaptation to the degree of environmental predictability in rotifers.</title>
        <authorList>
            <person name="Franch-Gras L."/>
            <person name="Hahn C."/>
            <person name="Garcia-Roger E.M."/>
            <person name="Carmona M.J."/>
            <person name="Serra M."/>
            <person name="Gomez A."/>
        </authorList>
    </citation>
    <scope>NUCLEOTIDE SEQUENCE [LARGE SCALE GENOMIC DNA]</scope>
    <source>
        <strain evidence="1">HYR1</strain>
    </source>
</reference>
<comment type="caution">
    <text evidence="1">The sequence shown here is derived from an EMBL/GenBank/DDBJ whole genome shotgun (WGS) entry which is preliminary data.</text>
</comment>
<proteinExistence type="predicted"/>
<name>A0A3M7S3P5_BRAPC</name>
<dbReference type="Proteomes" id="UP000276133">
    <property type="component" value="Unassembled WGS sequence"/>
</dbReference>
<evidence type="ECO:0000313" key="2">
    <source>
        <dbReference type="Proteomes" id="UP000276133"/>
    </source>
</evidence>
<dbReference type="AlphaFoldDB" id="A0A3M7S3P5"/>